<comment type="function">
    <text evidence="2">Decarboxylates L-threonine-O-3-phosphate to yield (R)-1-amino-2-propanol O-2-phosphate, the precursor for the linkage between the nucleotide loop and the corrin ring in cobalamin.</text>
</comment>
<dbReference type="PANTHER" id="PTHR42885">
    <property type="entry name" value="HISTIDINOL-PHOSPHATE AMINOTRANSFERASE-RELATED"/>
    <property type="match status" value="1"/>
</dbReference>
<dbReference type="GO" id="GO:0048472">
    <property type="term" value="F:threonine-phosphate decarboxylase activity"/>
    <property type="evidence" value="ECO:0007669"/>
    <property type="project" value="UniProtKB-EC"/>
</dbReference>
<dbReference type="InterPro" id="IPR005860">
    <property type="entry name" value="CobD"/>
</dbReference>
<accession>A0A323UUN4</accession>
<dbReference type="EMBL" id="QKQS01000023">
    <property type="protein sequence ID" value="PZA11308.1"/>
    <property type="molecule type" value="Genomic_DNA"/>
</dbReference>
<evidence type="ECO:0000256" key="1">
    <source>
        <dbReference type="ARBA" id="ARBA00001933"/>
    </source>
</evidence>
<dbReference type="InterPro" id="IPR004839">
    <property type="entry name" value="Aminotransferase_I/II_large"/>
</dbReference>
<gene>
    <name evidence="11" type="ORF">DNX69_18650</name>
</gene>
<dbReference type="EC" id="4.1.1.81" evidence="4"/>
<dbReference type="OrthoDB" id="9799304at2"/>
<keyword evidence="6" id="KW-0663">Pyridoxal phosphate</keyword>
<evidence type="ECO:0000313" key="12">
    <source>
        <dbReference type="Proteomes" id="UP000248134"/>
    </source>
</evidence>
<dbReference type="AlphaFoldDB" id="A0A323UUN4"/>
<protein>
    <recommendedName>
        <fullName evidence="4">threonine-phosphate decarboxylase</fullName>
        <ecNumber evidence="4">4.1.1.81</ecNumber>
    </recommendedName>
    <alternativeName>
        <fullName evidence="8">L-threonine-O-3-phosphate decarboxylase</fullName>
    </alternativeName>
</protein>
<dbReference type="InterPro" id="IPR015422">
    <property type="entry name" value="PyrdxlP-dep_Trfase_small"/>
</dbReference>
<dbReference type="NCBIfam" id="TIGR01140">
    <property type="entry name" value="L_thr_O3P_dcar"/>
    <property type="match status" value="1"/>
</dbReference>
<proteinExistence type="predicted"/>
<keyword evidence="7" id="KW-0456">Lyase</keyword>
<dbReference type="Gene3D" id="3.40.640.10">
    <property type="entry name" value="Type I PLP-dependent aspartate aminotransferase-like (Major domain)"/>
    <property type="match status" value="1"/>
</dbReference>
<name>A0A323UUN4_RHOPL</name>
<dbReference type="GO" id="GO:0030170">
    <property type="term" value="F:pyridoxal phosphate binding"/>
    <property type="evidence" value="ECO:0007669"/>
    <property type="project" value="InterPro"/>
</dbReference>
<dbReference type="Proteomes" id="UP000248134">
    <property type="component" value="Unassembled WGS sequence"/>
</dbReference>
<evidence type="ECO:0000259" key="10">
    <source>
        <dbReference type="Pfam" id="PF00155"/>
    </source>
</evidence>
<dbReference type="CDD" id="cd00609">
    <property type="entry name" value="AAT_like"/>
    <property type="match status" value="1"/>
</dbReference>
<evidence type="ECO:0000256" key="8">
    <source>
        <dbReference type="ARBA" id="ARBA00029996"/>
    </source>
</evidence>
<feature type="domain" description="Aminotransferase class I/classII large" evidence="10">
    <location>
        <begin position="58"/>
        <end position="313"/>
    </location>
</feature>
<evidence type="ECO:0000256" key="5">
    <source>
        <dbReference type="ARBA" id="ARBA00022573"/>
    </source>
</evidence>
<comment type="cofactor">
    <cofactor evidence="1">
        <name>pyridoxal 5'-phosphate</name>
        <dbReference type="ChEBI" id="CHEBI:597326"/>
    </cofactor>
</comment>
<evidence type="ECO:0000256" key="3">
    <source>
        <dbReference type="ARBA" id="ARBA00004953"/>
    </source>
</evidence>
<dbReference type="Gene3D" id="3.90.1150.10">
    <property type="entry name" value="Aspartate Aminotransferase, domain 1"/>
    <property type="match status" value="1"/>
</dbReference>
<keyword evidence="5" id="KW-0169">Cobalamin biosynthesis</keyword>
<organism evidence="11 12">
    <name type="scientific">Rhodopseudomonas palustris</name>
    <dbReference type="NCBI Taxonomy" id="1076"/>
    <lineage>
        <taxon>Bacteria</taxon>
        <taxon>Pseudomonadati</taxon>
        <taxon>Pseudomonadota</taxon>
        <taxon>Alphaproteobacteria</taxon>
        <taxon>Hyphomicrobiales</taxon>
        <taxon>Nitrobacteraceae</taxon>
        <taxon>Rhodopseudomonas</taxon>
    </lineage>
</organism>
<dbReference type="InterPro" id="IPR015424">
    <property type="entry name" value="PyrdxlP-dep_Trfase"/>
</dbReference>
<comment type="pathway">
    <text evidence="3">Cofactor biosynthesis; adenosylcobalamin biosynthesis.</text>
</comment>
<evidence type="ECO:0000256" key="7">
    <source>
        <dbReference type="ARBA" id="ARBA00023239"/>
    </source>
</evidence>
<sequence length="329" mass="35390">MKHGGDLTAAMVRHGGDAADWLDLSTGINPRPWPIPEIAADAWQRLPSQADETALYDAARFAYEVPEEAGIVAAAGTQALIQWLPHLAAPGGVAIIGPTYAEHALAWRNAGRELVGIASLDDIPEQARHAVVVNPNNPDGRVVEIDTLRRAAAQLRRRGGWLVIDEAFADVDPSFSAASLTPELPIVVLRSFGKFYGLAGVRLGFAIAGETIARRISLALGPWSCSGPALRIGAAALRDQAWAIETRDELREQAMRLDEVLSGAGLDIVGGTPLFRLARHPGAHRLHESLAKQRIWCRRFDWADDLLRFGLPADTAGFDRLAAALAAPL</sequence>
<evidence type="ECO:0000256" key="9">
    <source>
        <dbReference type="ARBA" id="ARBA00048531"/>
    </source>
</evidence>
<dbReference type="InterPro" id="IPR015421">
    <property type="entry name" value="PyrdxlP-dep_Trfase_major"/>
</dbReference>
<dbReference type="PANTHER" id="PTHR42885:SF1">
    <property type="entry name" value="THREONINE-PHOSPHATE DECARBOXYLASE"/>
    <property type="match status" value="1"/>
</dbReference>
<evidence type="ECO:0000256" key="6">
    <source>
        <dbReference type="ARBA" id="ARBA00022898"/>
    </source>
</evidence>
<dbReference type="GO" id="GO:0009236">
    <property type="term" value="P:cobalamin biosynthetic process"/>
    <property type="evidence" value="ECO:0007669"/>
    <property type="project" value="UniProtKB-UniPathway"/>
</dbReference>
<comment type="catalytic activity">
    <reaction evidence="9">
        <text>O-phospho-L-threonine + H(+) = (R)-1-aminopropan-2-yl phosphate + CO2</text>
        <dbReference type="Rhea" id="RHEA:11492"/>
        <dbReference type="ChEBI" id="CHEBI:15378"/>
        <dbReference type="ChEBI" id="CHEBI:16526"/>
        <dbReference type="ChEBI" id="CHEBI:58563"/>
        <dbReference type="ChEBI" id="CHEBI:58675"/>
        <dbReference type="EC" id="4.1.1.81"/>
    </reaction>
</comment>
<comment type="caution">
    <text evidence="11">The sequence shown here is derived from an EMBL/GenBank/DDBJ whole genome shotgun (WGS) entry which is preliminary data.</text>
</comment>
<evidence type="ECO:0000256" key="2">
    <source>
        <dbReference type="ARBA" id="ARBA00003444"/>
    </source>
</evidence>
<evidence type="ECO:0000256" key="4">
    <source>
        <dbReference type="ARBA" id="ARBA00012285"/>
    </source>
</evidence>
<dbReference type="Pfam" id="PF00155">
    <property type="entry name" value="Aminotran_1_2"/>
    <property type="match status" value="1"/>
</dbReference>
<evidence type="ECO:0000313" key="11">
    <source>
        <dbReference type="EMBL" id="PZA11308.1"/>
    </source>
</evidence>
<dbReference type="UniPathway" id="UPA00148"/>
<dbReference type="RefSeq" id="WP_110787394.1">
    <property type="nucleotide sequence ID" value="NZ_QKQS01000023.1"/>
</dbReference>
<dbReference type="SUPFAM" id="SSF53383">
    <property type="entry name" value="PLP-dependent transferases"/>
    <property type="match status" value="1"/>
</dbReference>
<reference evidence="11 12" key="1">
    <citation type="submission" date="2018-06" db="EMBL/GenBank/DDBJ databases">
        <title>Draft Whole-Genome Sequence of the purple photosynthetic bacterium Rhodospeudomonas palustris XCP.</title>
        <authorList>
            <person name="Rayyan A."/>
            <person name="Meyer T.E."/>
            <person name="Kyndt J.A."/>
        </authorList>
    </citation>
    <scope>NUCLEOTIDE SEQUENCE [LARGE SCALE GENOMIC DNA]</scope>
    <source>
        <strain evidence="11 12">XCP</strain>
    </source>
</reference>